<dbReference type="OrthoDB" id="413153at2759"/>
<dbReference type="EMBL" id="LSRX01004207">
    <property type="protein sequence ID" value="OLP74138.1"/>
    <property type="molecule type" value="Genomic_DNA"/>
</dbReference>
<protein>
    <submittedName>
        <fullName evidence="1">Uncharacterized protein</fullName>
    </submittedName>
</protein>
<proteinExistence type="predicted"/>
<accession>A0A1Q9BTX5</accession>
<dbReference type="AlphaFoldDB" id="A0A1Q9BTX5"/>
<keyword evidence="2" id="KW-1185">Reference proteome</keyword>
<evidence type="ECO:0000313" key="2">
    <source>
        <dbReference type="Proteomes" id="UP000186817"/>
    </source>
</evidence>
<gene>
    <name evidence="1" type="ORF">AK812_SmicGene46412</name>
</gene>
<organism evidence="1 2">
    <name type="scientific">Symbiodinium microadriaticum</name>
    <name type="common">Dinoflagellate</name>
    <name type="synonym">Zooxanthella microadriatica</name>
    <dbReference type="NCBI Taxonomy" id="2951"/>
    <lineage>
        <taxon>Eukaryota</taxon>
        <taxon>Sar</taxon>
        <taxon>Alveolata</taxon>
        <taxon>Dinophyceae</taxon>
        <taxon>Suessiales</taxon>
        <taxon>Symbiodiniaceae</taxon>
        <taxon>Symbiodinium</taxon>
    </lineage>
</organism>
<reference evidence="1 2" key="1">
    <citation type="submission" date="2016-02" db="EMBL/GenBank/DDBJ databases">
        <title>Genome analysis of coral dinoflagellate symbionts highlights evolutionary adaptations to a symbiotic lifestyle.</title>
        <authorList>
            <person name="Aranda M."/>
            <person name="Li Y."/>
            <person name="Liew Y.J."/>
            <person name="Baumgarten S."/>
            <person name="Simakov O."/>
            <person name="Wilson M."/>
            <person name="Piel J."/>
            <person name="Ashoor H."/>
            <person name="Bougouffa S."/>
            <person name="Bajic V.B."/>
            <person name="Ryu T."/>
            <person name="Ravasi T."/>
            <person name="Bayer T."/>
            <person name="Micklem G."/>
            <person name="Kim H."/>
            <person name="Bhak J."/>
            <person name="Lajeunesse T.C."/>
            <person name="Voolstra C.R."/>
        </authorList>
    </citation>
    <scope>NUCLEOTIDE SEQUENCE [LARGE SCALE GENOMIC DNA]</scope>
    <source>
        <strain evidence="1 2">CCMP2467</strain>
    </source>
</reference>
<evidence type="ECO:0000313" key="1">
    <source>
        <dbReference type="EMBL" id="OLP74138.1"/>
    </source>
</evidence>
<name>A0A1Q9BTX5_SYMMI</name>
<dbReference type="Proteomes" id="UP000186817">
    <property type="component" value="Unassembled WGS sequence"/>
</dbReference>
<sequence>MMGRISWWPEAMSDKSWAEGPEVKHIHEEIATSSVLLEPRRDLRLLSLAKHLHGKQRRRITNAVTRQLRKDFETYKETEIVDLCFWGIYKTLPGGVHFFAAHGRVARYRNCLDGTQCQACGVEYWTAGRPGKGRKKRRKGEQENYTPALPTKDFKKVLQSMDWKKTDSVQQDNHGTPVKVAYELGGSWEAEWRRHRDTLNVSAVIGDLLLLLPPDLCTVWRAHQAQRLRQPSGLAAFFEPFKCPCI</sequence>
<comment type="caution">
    <text evidence="1">The sequence shown here is derived from an EMBL/GenBank/DDBJ whole genome shotgun (WGS) entry which is preliminary data.</text>
</comment>